<keyword evidence="1" id="KW-1133">Transmembrane helix</keyword>
<name>A0A2N9EKJ7_FAGSY</name>
<feature type="transmembrane region" description="Helical" evidence="1">
    <location>
        <begin position="41"/>
        <end position="59"/>
    </location>
</feature>
<dbReference type="AlphaFoldDB" id="A0A2N9EKJ7"/>
<keyword evidence="1" id="KW-0472">Membrane</keyword>
<dbReference type="EMBL" id="OIVN01000385">
    <property type="protein sequence ID" value="SPC79397.1"/>
    <property type="molecule type" value="Genomic_DNA"/>
</dbReference>
<evidence type="ECO:0000313" key="2">
    <source>
        <dbReference type="EMBL" id="SPC79397.1"/>
    </source>
</evidence>
<proteinExistence type="predicted"/>
<organism evidence="2">
    <name type="scientific">Fagus sylvatica</name>
    <name type="common">Beechnut</name>
    <dbReference type="NCBI Taxonomy" id="28930"/>
    <lineage>
        <taxon>Eukaryota</taxon>
        <taxon>Viridiplantae</taxon>
        <taxon>Streptophyta</taxon>
        <taxon>Embryophyta</taxon>
        <taxon>Tracheophyta</taxon>
        <taxon>Spermatophyta</taxon>
        <taxon>Magnoliopsida</taxon>
        <taxon>eudicotyledons</taxon>
        <taxon>Gunneridae</taxon>
        <taxon>Pentapetalae</taxon>
        <taxon>rosids</taxon>
        <taxon>fabids</taxon>
        <taxon>Fagales</taxon>
        <taxon>Fagaceae</taxon>
        <taxon>Fagus</taxon>
    </lineage>
</organism>
<sequence>MLNSFSFFLVSPHSTPPNFANPQPSAPLNGSEQQLVSHVKAAAAIVTLLILIVALIVSLHNYCKSDSSNGAQSNATAGNGAASGQITVHLAQL</sequence>
<accession>A0A2N9EKJ7</accession>
<evidence type="ECO:0000256" key="1">
    <source>
        <dbReference type="SAM" id="Phobius"/>
    </source>
</evidence>
<gene>
    <name evidence="2" type="ORF">FSB_LOCUS7279</name>
</gene>
<protein>
    <submittedName>
        <fullName evidence="2">Uncharacterized protein</fullName>
    </submittedName>
</protein>
<reference evidence="2" key="1">
    <citation type="submission" date="2018-02" db="EMBL/GenBank/DDBJ databases">
        <authorList>
            <person name="Cohen D.B."/>
            <person name="Kent A.D."/>
        </authorList>
    </citation>
    <scope>NUCLEOTIDE SEQUENCE</scope>
</reference>
<keyword evidence="1" id="KW-0812">Transmembrane</keyword>